<gene>
    <name evidence="2" type="ORF">A3D49_02085</name>
</gene>
<organism evidence="2 3">
    <name type="scientific">Candidatus Zambryskibacteria bacterium RIFCSPHIGHO2_02_FULL_43_37</name>
    <dbReference type="NCBI Taxonomy" id="1802749"/>
    <lineage>
        <taxon>Bacteria</taxon>
        <taxon>Candidatus Zambryskiibacteriota</taxon>
    </lineage>
</organism>
<reference evidence="2 3" key="1">
    <citation type="journal article" date="2016" name="Nat. Commun.">
        <title>Thousands of microbial genomes shed light on interconnected biogeochemical processes in an aquifer system.</title>
        <authorList>
            <person name="Anantharaman K."/>
            <person name="Brown C.T."/>
            <person name="Hug L.A."/>
            <person name="Sharon I."/>
            <person name="Castelle C.J."/>
            <person name="Probst A.J."/>
            <person name="Thomas B.C."/>
            <person name="Singh A."/>
            <person name="Wilkins M.J."/>
            <person name="Karaoz U."/>
            <person name="Brodie E.L."/>
            <person name="Williams K.H."/>
            <person name="Hubbard S.S."/>
            <person name="Banfield J.F."/>
        </authorList>
    </citation>
    <scope>NUCLEOTIDE SEQUENCE [LARGE SCALE GENOMIC DNA]</scope>
</reference>
<comment type="caution">
    <text evidence="2">The sequence shown here is derived from an EMBL/GenBank/DDBJ whole genome shotgun (WGS) entry which is preliminary data.</text>
</comment>
<dbReference type="AlphaFoldDB" id="A0A1G2TII2"/>
<dbReference type="InterPro" id="IPR009061">
    <property type="entry name" value="DNA-bd_dom_put_sf"/>
</dbReference>
<proteinExistence type="predicted"/>
<dbReference type="PROSITE" id="PS50937">
    <property type="entry name" value="HTH_MERR_2"/>
    <property type="match status" value="1"/>
</dbReference>
<dbReference type="GO" id="GO:0003677">
    <property type="term" value="F:DNA binding"/>
    <property type="evidence" value="ECO:0007669"/>
    <property type="project" value="InterPro"/>
</dbReference>
<feature type="domain" description="HTH merR-type" evidence="1">
    <location>
        <begin position="7"/>
        <end position="54"/>
    </location>
</feature>
<dbReference type="Proteomes" id="UP000177279">
    <property type="component" value="Unassembled WGS sequence"/>
</dbReference>
<dbReference type="CDD" id="cd04762">
    <property type="entry name" value="HTH_MerR-trunc"/>
    <property type="match status" value="1"/>
</dbReference>
<dbReference type="Pfam" id="PF00376">
    <property type="entry name" value="MerR"/>
    <property type="match status" value="1"/>
</dbReference>
<name>A0A1G2TII2_9BACT</name>
<dbReference type="SUPFAM" id="SSF46955">
    <property type="entry name" value="Putative DNA-binding domain"/>
    <property type="match status" value="1"/>
</dbReference>
<accession>A0A1G2TII2</accession>
<evidence type="ECO:0000313" key="2">
    <source>
        <dbReference type="EMBL" id="OHA96878.1"/>
    </source>
</evidence>
<dbReference type="EMBL" id="MHVS01000003">
    <property type="protein sequence ID" value="OHA96878.1"/>
    <property type="molecule type" value="Genomic_DNA"/>
</dbReference>
<dbReference type="GO" id="GO:0006355">
    <property type="term" value="P:regulation of DNA-templated transcription"/>
    <property type="evidence" value="ECO:0007669"/>
    <property type="project" value="InterPro"/>
</dbReference>
<evidence type="ECO:0000259" key="1">
    <source>
        <dbReference type="PROSITE" id="PS50937"/>
    </source>
</evidence>
<dbReference type="Gene3D" id="1.10.1660.10">
    <property type="match status" value="1"/>
</dbReference>
<dbReference type="InterPro" id="IPR000551">
    <property type="entry name" value="MerR-type_HTH_dom"/>
</dbReference>
<protein>
    <recommendedName>
        <fullName evidence="1">HTH merR-type domain-containing protein</fullName>
    </recommendedName>
</protein>
<evidence type="ECO:0000313" key="3">
    <source>
        <dbReference type="Proteomes" id="UP000177279"/>
    </source>
</evidence>
<sequence>MFMKELYFSIKEAAEILGVSPLTLRNWDKSGKFRAQRHPMNNYRVYKLSSLEHIIEDIESGTDKSNARKQIKKLTIQHLEE</sequence>